<dbReference type="Proteomes" id="UP001165120">
    <property type="component" value="Unassembled WGS sequence"/>
</dbReference>
<evidence type="ECO:0000313" key="4">
    <source>
        <dbReference type="Proteomes" id="UP001165120"/>
    </source>
</evidence>
<name>A0A9W6T0F3_CANBO</name>
<evidence type="ECO:0000313" key="3">
    <source>
        <dbReference type="EMBL" id="GME72596.1"/>
    </source>
</evidence>
<dbReference type="AlphaFoldDB" id="A0A9W6T0F3"/>
<feature type="region of interest" description="Disordered" evidence="1">
    <location>
        <begin position="59"/>
        <end position="78"/>
    </location>
</feature>
<feature type="signal peptide" evidence="2">
    <location>
        <begin position="1"/>
        <end position="19"/>
    </location>
</feature>
<evidence type="ECO:0000256" key="1">
    <source>
        <dbReference type="SAM" id="MobiDB-lite"/>
    </source>
</evidence>
<feature type="compositionally biased region" description="Basic and acidic residues" evidence="1">
    <location>
        <begin position="59"/>
        <end position="73"/>
    </location>
</feature>
<gene>
    <name evidence="3" type="ORF">Cboi02_000367900</name>
</gene>
<feature type="chain" id="PRO_5040739729" evidence="2">
    <location>
        <begin position="20"/>
        <end position="230"/>
    </location>
</feature>
<keyword evidence="4" id="KW-1185">Reference proteome</keyword>
<keyword evidence="2" id="KW-0732">Signal</keyword>
<dbReference type="EMBL" id="BSXN01001317">
    <property type="protein sequence ID" value="GME72596.1"/>
    <property type="molecule type" value="Genomic_DNA"/>
</dbReference>
<sequence>MSAKVFCSSWLSVLKFCRAAPLAGVMACLSLVGWLWSFQPVYSILSRPEYRGLTELLEPRPWESPEPGKDQPGRRQASPAPIVASLAKPLPAFCSGIAATCVCDVLPVPVAQLTRLTGGLEFPAKPFSIQAQILWRTARNVEDESLGYLTPPERKAKGSGHGVSTLGLHEVSTLVGAPRRSLAAFPCWARTDGLWGWRIHRAQAPSPCPEFPAAQHPMNARPPGDLVIRF</sequence>
<comment type="caution">
    <text evidence="3">The sequence shown here is derived from an EMBL/GenBank/DDBJ whole genome shotgun (WGS) entry which is preliminary data.</text>
</comment>
<organism evidence="3 4">
    <name type="scientific">Candida boidinii</name>
    <name type="common">Yeast</name>
    <dbReference type="NCBI Taxonomy" id="5477"/>
    <lineage>
        <taxon>Eukaryota</taxon>
        <taxon>Fungi</taxon>
        <taxon>Dikarya</taxon>
        <taxon>Ascomycota</taxon>
        <taxon>Saccharomycotina</taxon>
        <taxon>Pichiomycetes</taxon>
        <taxon>Pichiales</taxon>
        <taxon>Pichiaceae</taxon>
        <taxon>Ogataea</taxon>
        <taxon>Ogataea/Candida clade</taxon>
    </lineage>
</organism>
<accession>A0A9W6T0F3</accession>
<proteinExistence type="predicted"/>
<reference evidence="3" key="1">
    <citation type="submission" date="2023-04" db="EMBL/GenBank/DDBJ databases">
        <title>Candida boidinii NBRC 10035.</title>
        <authorList>
            <person name="Ichikawa N."/>
            <person name="Sato H."/>
            <person name="Tonouchi N."/>
        </authorList>
    </citation>
    <scope>NUCLEOTIDE SEQUENCE</scope>
    <source>
        <strain evidence="3">NBRC 10035</strain>
    </source>
</reference>
<protein>
    <submittedName>
        <fullName evidence="3">Unnamed protein product</fullName>
    </submittedName>
</protein>
<evidence type="ECO:0000256" key="2">
    <source>
        <dbReference type="SAM" id="SignalP"/>
    </source>
</evidence>